<feature type="domain" description="HNH nuclease" evidence="2">
    <location>
        <begin position="16"/>
        <end position="66"/>
    </location>
</feature>
<dbReference type="PANTHER" id="PTHR33877:SF2">
    <property type="entry name" value="OS07G0170200 PROTEIN"/>
    <property type="match status" value="1"/>
</dbReference>
<dbReference type="SMART" id="SM00507">
    <property type="entry name" value="HNHc"/>
    <property type="match status" value="1"/>
</dbReference>
<dbReference type="InterPro" id="IPR003615">
    <property type="entry name" value="HNH_nuc"/>
</dbReference>
<dbReference type="Pfam" id="PF01844">
    <property type="entry name" value="HNH"/>
    <property type="match status" value="1"/>
</dbReference>
<dbReference type="PANTHER" id="PTHR33877">
    <property type="entry name" value="SLL1193 PROTEIN"/>
    <property type="match status" value="1"/>
</dbReference>
<dbReference type="GO" id="GO:0004519">
    <property type="term" value="F:endonuclease activity"/>
    <property type="evidence" value="ECO:0007669"/>
    <property type="project" value="InterPro"/>
</dbReference>
<sequence>MSTKRGDPRLSRAYRKARLACLQMAGYVCHYCGQDATTADHVIPIAAGGDPIDQSNLVSSCVSCNSKKGSRGQGAFLRTMRTPPVFSSLISPMQSEVHQDSPFTARPVSDSPK</sequence>
<gene>
    <name evidence="3" type="ORF">UFOVP710_22</name>
</gene>
<accession>A0A6J5NMY7</accession>
<dbReference type="CDD" id="cd00085">
    <property type="entry name" value="HNHc"/>
    <property type="match status" value="1"/>
</dbReference>
<evidence type="ECO:0000256" key="1">
    <source>
        <dbReference type="SAM" id="MobiDB-lite"/>
    </source>
</evidence>
<dbReference type="GO" id="GO:0003676">
    <property type="term" value="F:nucleic acid binding"/>
    <property type="evidence" value="ECO:0007669"/>
    <property type="project" value="InterPro"/>
</dbReference>
<dbReference type="InterPro" id="IPR002711">
    <property type="entry name" value="HNH"/>
</dbReference>
<evidence type="ECO:0000259" key="2">
    <source>
        <dbReference type="SMART" id="SM00507"/>
    </source>
</evidence>
<name>A0A6J5NMY7_9CAUD</name>
<proteinExistence type="predicted"/>
<dbReference type="EMBL" id="LR796672">
    <property type="protein sequence ID" value="CAB4158771.1"/>
    <property type="molecule type" value="Genomic_DNA"/>
</dbReference>
<dbReference type="GO" id="GO:0008270">
    <property type="term" value="F:zinc ion binding"/>
    <property type="evidence" value="ECO:0007669"/>
    <property type="project" value="InterPro"/>
</dbReference>
<dbReference type="Gene3D" id="1.10.30.50">
    <property type="match status" value="1"/>
</dbReference>
<organism evidence="3">
    <name type="scientific">uncultured Caudovirales phage</name>
    <dbReference type="NCBI Taxonomy" id="2100421"/>
    <lineage>
        <taxon>Viruses</taxon>
        <taxon>Duplodnaviria</taxon>
        <taxon>Heunggongvirae</taxon>
        <taxon>Uroviricota</taxon>
        <taxon>Caudoviricetes</taxon>
        <taxon>Peduoviridae</taxon>
        <taxon>Maltschvirus</taxon>
        <taxon>Maltschvirus maltsch</taxon>
    </lineage>
</organism>
<evidence type="ECO:0000313" key="3">
    <source>
        <dbReference type="EMBL" id="CAB4158771.1"/>
    </source>
</evidence>
<protein>
    <submittedName>
        <fullName evidence="3">HNHc domain containing protein</fullName>
    </submittedName>
</protein>
<feature type="region of interest" description="Disordered" evidence="1">
    <location>
        <begin position="92"/>
        <end position="113"/>
    </location>
</feature>
<dbReference type="InterPro" id="IPR052892">
    <property type="entry name" value="NA-targeting_endonuclease"/>
</dbReference>
<reference evidence="3" key="1">
    <citation type="submission" date="2020-04" db="EMBL/GenBank/DDBJ databases">
        <authorList>
            <person name="Chiriac C."/>
            <person name="Salcher M."/>
            <person name="Ghai R."/>
            <person name="Kavagutti S V."/>
        </authorList>
    </citation>
    <scope>NUCLEOTIDE SEQUENCE</scope>
</reference>